<evidence type="ECO:0008006" key="12">
    <source>
        <dbReference type="Google" id="ProtNLM"/>
    </source>
</evidence>
<dbReference type="Pfam" id="PF14416">
    <property type="entry name" value="PMR5N"/>
    <property type="match status" value="1"/>
</dbReference>
<evidence type="ECO:0000256" key="3">
    <source>
        <dbReference type="ARBA" id="ARBA00022692"/>
    </source>
</evidence>
<dbReference type="GO" id="GO:0016413">
    <property type="term" value="F:O-acetyltransferase activity"/>
    <property type="evidence" value="ECO:0007669"/>
    <property type="project" value="InterPro"/>
</dbReference>
<evidence type="ECO:0000256" key="4">
    <source>
        <dbReference type="ARBA" id="ARBA00022968"/>
    </source>
</evidence>
<protein>
    <recommendedName>
        <fullName evidence="12">Trichome birefringence-like N-terminal domain-containing protein</fullName>
    </recommendedName>
</protein>
<accession>A0AAW1HAA9</accession>
<evidence type="ECO:0000256" key="5">
    <source>
        <dbReference type="ARBA" id="ARBA00022989"/>
    </source>
</evidence>
<dbReference type="PANTHER" id="PTHR32285:SF241">
    <property type="entry name" value="PROTEIN TRICHOME BIREFRINGENCE-LIKE 4"/>
    <property type="match status" value="1"/>
</dbReference>
<keyword evidence="11" id="KW-1185">Reference proteome</keyword>
<dbReference type="Pfam" id="PF13839">
    <property type="entry name" value="PC-Esterase"/>
    <property type="match status" value="1"/>
</dbReference>
<comment type="caution">
    <text evidence="10">The sequence shown here is derived from an EMBL/GenBank/DDBJ whole genome shotgun (WGS) entry which is preliminary data.</text>
</comment>
<dbReference type="InterPro" id="IPR025846">
    <property type="entry name" value="TBL_N"/>
</dbReference>
<feature type="transmembrane region" description="Helical" evidence="7">
    <location>
        <begin position="18"/>
        <end position="37"/>
    </location>
</feature>
<dbReference type="GO" id="GO:0005794">
    <property type="term" value="C:Golgi apparatus"/>
    <property type="evidence" value="ECO:0007669"/>
    <property type="project" value="TreeGrafter"/>
</dbReference>
<name>A0AAW1HAA9_SAPOF</name>
<comment type="similarity">
    <text evidence="2">Belongs to the PC-esterase family. TBL subfamily.</text>
</comment>
<dbReference type="InterPro" id="IPR026057">
    <property type="entry name" value="TBL_C"/>
</dbReference>
<dbReference type="InterPro" id="IPR029962">
    <property type="entry name" value="TBL"/>
</dbReference>
<proteinExistence type="inferred from homology"/>
<keyword evidence="3 7" id="KW-0812">Transmembrane</keyword>
<evidence type="ECO:0000259" key="8">
    <source>
        <dbReference type="Pfam" id="PF13839"/>
    </source>
</evidence>
<gene>
    <name evidence="10" type="ORF">RND81_12G139100</name>
</gene>
<dbReference type="GO" id="GO:0016020">
    <property type="term" value="C:membrane"/>
    <property type="evidence" value="ECO:0007669"/>
    <property type="project" value="UniProtKB-SubCell"/>
</dbReference>
<dbReference type="EMBL" id="JBDFQZ010000012">
    <property type="protein sequence ID" value="KAK9672991.1"/>
    <property type="molecule type" value="Genomic_DNA"/>
</dbReference>
<evidence type="ECO:0000256" key="2">
    <source>
        <dbReference type="ARBA" id="ARBA00007727"/>
    </source>
</evidence>
<evidence type="ECO:0000256" key="6">
    <source>
        <dbReference type="ARBA" id="ARBA00023136"/>
    </source>
</evidence>
<dbReference type="Proteomes" id="UP001443914">
    <property type="component" value="Unassembled WGS sequence"/>
</dbReference>
<evidence type="ECO:0000259" key="9">
    <source>
        <dbReference type="Pfam" id="PF14416"/>
    </source>
</evidence>
<keyword evidence="4" id="KW-0735">Signal-anchor</keyword>
<evidence type="ECO:0000313" key="10">
    <source>
        <dbReference type="EMBL" id="KAK9672991.1"/>
    </source>
</evidence>
<reference evidence="10" key="1">
    <citation type="submission" date="2024-03" db="EMBL/GenBank/DDBJ databases">
        <title>WGS assembly of Saponaria officinalis var. Norfolk2.</title>
        <authorList>
            <person name="Jenkins J."/>
            <person name="Shu S."/>
            <person name="Grimwood J."/>
            <person name="Barry K."/>
            <person name="Goodstein D."/>
            <person name="Schmutz J."/>
            <person name="Leebens-Mack J."/>
            <person name="Osbourn A."/>
        </authorList>
    </citation>
    <scope>NUCLEOTIDE SEQUENCE [LARGE SCALE GENOMIC DNA]</scope>
    <source>
        <strain evidence="10">JIC</strain>
    </source>
</reference>
<evidence type="ECO:0000256" key="7">
    <source>
        <dbReference type="SAM" id="Phobius"/>
    </source>
</evidence>
<evidence type="ECO:0000313" key="11">
    <source>
        <dbReference type="Proteomes" id="UP001443914"/>
    </source>
</evidence>
<organism evidence="10 11">
    <name type="scientific">Saponaria officinalis</name>
    <name type="common">Common soapwort</name>
    <name type="synonym">Lychnis saponaria</name>
    <dbReference type="NCBI Taxonomy" id="3572"/>
    <lineage>
        <taxon>Eukaryota</taxon>
        <taxon>Viridiplantae</taxon>
        <taxon>Streptophyta</taxon>
        <taxon>Embryophyta</taxon>
        <taxon>Tracheophyta</taxon>
        <taxon>Spermatophyta</taxon>
        <taxon>Magnoliopsida</taxon>
        <taxon>eudicotyledons</taxon>
        <taxon>Gunneridae</taxon>
        <taxon>Pentapetalae</taxon>
        <taxon>Caryophyllales</taxon>
        <taxon>Caryophyllaceae</taxon>
        <taxon>Caryophylleae</taxon>
        <taxon>Saponaria</taxon>
    </lineage>
</organism>
<sequence length="429" mass="49212">MSQLRNTTIPQKLQSKTLIISTIFILVTTIFFLNYPLQYNNPFNSSTTWSTLTSNLFSITNSTQNRSSSHEASSPVIQVEYESGNLTGPTSCDMFDGSWVYDEHDPVYKPGSCPFVGNSFNCFKSGRPDFGYFKYRWQPFGCDIPRFDGKKMMEMLKGKRMVFIGDSLNRNMWESLVCSLLAFNIYGTRVLKRDTMSFQIKDYDCSITVITAPFLVQQWKELPGSTDRETPVEKLRIDAIHDGISKYYDADFLIFNTGHWWNHNKVQNGENFFQEGEVLHKKMDVGEAYKIALNTWAQWVDKNVNMTKTQVFFVGYTSTHFKGGDWNSGGNCDKEIEPVKDEKLLKPYPWLMTTLETIISKMTTPIIYLNITKLTEYRQDGHPSIYRGPGSKSHRNIAQDCSHWCLPGVPESWNQLLYASLLSSSNSTN</sequence>
<evidence type="ECO:0000256" key="1">
    <source>
        <dbReference type="ARBA" id="ARBA00004167"/>
    </source>
</evidence>
<feature type="domain" description="Trichome birefringence-like C-terminal" evidence="8">
    <location>
        <begin position="144"/>
        <end position="419"/>
    </location>
</feature>
<dbReference type="AlphaFoldDB" id="A0AAW1HAA9"/>
<feature type="domain" description="Trichome birefringence-like N-terminal" evidence="9">
    <location>
        <begin position="91"/>
        <end position="143"/>
    </location>
</feature>
<comment type="subcellular location">
    <subcellularLocation>
        <location evidence="1">Membrane</location>
        <topology evidence="1">Single-pass membrane protein</topology>
    </subcellularLocation>
</comment>
<dbReference type="PANTHER" id="PTHR32285">
    <property type="entry name" value="PROTEIN TRICHOME BIREFRINGENCE-LIKE 9-RELATED"/>
    <property type="match status" value="1"/>
</dbReference>
<keyword evidence="6 7" id="KW-0472">Membrane</keyword>
<keyword evidence="5 7" id="KW-1133">Transmembrane helix</keyword>